<evidence type="ECO:0000313" key="4">
    <source>
        <dbReference type="Proteomes" id="UP000295197"/>
    </source>
</evidence>
<reference evidence="3 4" key="1">
    <citation type="submission" date="2019-03" db="EMBL/GenBank/DDBJ databases">
        <title>Genomic Encyclopedia of Type Strains, Phase IV (KMG-IV): sequencing the most valuable type-strain genomes for metagenomic binning, comparative biology and taxonomic classification.</title>
        <authorList>
            <person name="Goeker M."/>
        </authorList>
    </citation>
    <scope>NUCLEOTIDE SEQUENCE [LARGE SCALE GENOMIC DNA]</scope>
    <source>
        <strain evidence="3 4">DSM 22362</strain>
    </source>
</reference>
<evidence type="ECO:0000259" key="1">
    <source>
        <dbReference type="PROSITE" id="PS51201"/>
    </source>
</evidence>
<dbReference type="PANTHER" id="PTHR43833">
    <property type="entry name" value="POTASSIUM CHANNEL PROTEIN 2-RELATED-RELATED"/>
    <property type="match status" value="1"/>
</dbReference>
<evidence type="ECO:0000259" key="2">
    <source>
        <dbReference type="PROSITE" id="PS51202"/>
    </source>
</evidence>
<dbReference type="InterPro" id="IPR006037">
    <property type="entry name" value="RCK_C"/>
</dbReference>
<dbReference type="GO" id="GO:0006813">
    <property type="term" value="P:potassium ion transport"/>
    <property type="evidence" value="ECO:0007669"/>
    <property type="project" value="InterPro"/>
</dbReference>
<dbReference type="Gene3D" id="3.40.50.720">
    <property type="entry name" value="NAD(P)-binding Rossmann-like Domain"/>
    <property type="match status" value="1"/>
</dbReference>
<dbReference type="InterPro" id="IPR003148">
    <property type="entry name" value="RCK_N"/>
</dbReference>
<dbReference type="AlphaFoldDB" id="A0A4R3VVN3"/>
<dbReference type="InterPro" id="IPR036721">
    <property type="entry name" value="RCK_C_sf"/>
</dbReference>
<feature type="domain" description="RCK C-terminal" evidence="2">
    <location>
        <begin position="134"/>
        <end position="230"/>
    </location>
</feature>
<dbReference type="InterPro" id="IPR036291">
    <property type="entry name" value="NAD(P)-bd_dom_sf"/>
</dbReference>
<dbReference type="PROSITE" id="PS51201">
    <property type="entry name" value="RCK_N"/>
    <property type="match status" value="1"/>
</dbReference>
<dbReference type="EMBL" id="SMBZ01000005">
    <property type="protein sequence ID" value="TCV19228.1"/>
    <property type="molecule type" value="Genomic_DNA"/>
</dbReference>
<dbReference type="PANTHER" id="PTHR43833:SF7">
    <property type="entry name" value="KTR SYSTEM POTASSIUM UPTAKE PROTEIN C"/>
    <property type="match status" value="1"/>
</dbReference>
<dbReference type="Pfam" id="PF02080">
    <property type="entry name" value="TrkA_C"/>
    <property type="match status" value="1"/>
</dbReference>
<dbReference type="RefSeq" id="WP_132776744.1">
    <property type="nucleotide sequence ID" value="NZ_SMBZ01000005.1"/>
</dbReference>
<proteinExistence type="predicted"/>
<gene>
    <name evidence="3" type="ORF">EDC17_100537</name>
</gene>
<evidence type="ECO:0000313" key="3">
    <source>
        <dbReference type="EMBL" id="TCV19228.1"/>
    </source>
</evidence>
<dbReference type="OrthoDB" id="9776294at2"/>
<dbReference type="Gene3D" id="3.30.70.1450">
    <property type="entry name" value="Regulator of K+ conductance, C-terminal domain"/>
    <property type="match status" value="1"/>
</dbReference>
<dbReference type="SUPFAM" id="SSF116726">
    <property type="entry name" value="TrkA C-terminal domain-like"/>
    <property type="match status" value="1"/>
</dbReference>
<feature type="domain" description="RCK N-terminal" evidence="1">
    <location>
        <begin position="1"/>
        <end position="117"/>
    </location>
</feature>
<organism evidence="3 4">
    <name type="scientific">Sphingobacterium alimentarium</name>
    <dbReference type="NCBI Taxonomy" id="797292"/>
    <lineage>
        <taxon>Bacteria</taxon>
        <taxon>Pseudomonadati</taxon>
        <taxon>Bacteroidota</taxon>
        <taxon>Sphingobacteriia</taxon>
        <taxon>Sphingobacteriales</taxon>
        <taxon>Sphingobacteriaceae</taxon>
        <taxon>Sphingobacterium</taxon>
    </lineage>
</organism>
<dbReference type="Pfam" id="PF02254">
    <property type="entry name" value="TrkA_N"/>
    <property type="match status" value="1"/>
</dbReference>
<dbReference type="PROSITE" id="PS51202">
    <property type="entry name" value="RCK_C"/>
    <property type="match status" value="1"/>
</dbReference>
<dbReference type="GO" id="GO:0008324">
    <property type="term" value="F:monoatomic cation transmembrane transporter activity"/>
    <property type="evidence" value="ECO:0007669"/>
    <property type="project" value="InterPro"/>
</dbReference>
<protein>
    <submittedName>
        <fullName evidence="3">Trk system potassium uptake protein TrkA</fullName>
    </submittedName>
</protein>
<keyword evidence="4" id="KW-1185">Reference proteome</keyword>
<comment type="caution">
    <text evidence="3">The sequence shown here is derived from an EMBL/GenBank/DDBJ whole genome shotgun (WGS) entry which is preliminary data.</text>
</comment>
<dbReference type="Proteomes" id="UP000295197">
    <property type="component" value="Unassembled WGS sequence"/>
</dbReference>
<dbReference type="InterPro" id="IPR050721">
    <property type="entry name" value="Trk_Ktr_HKT_K-transport"/>
</dbReference>
<accession>A0A4R3VVN3</accession>
<sequence length="230" mass="25668">MKFIIIGLGNFGGSLAEKLTQQGNEVIGVDSRDEKVVALKDKLSHTICMNATDQSAITHLPLKNTDVVMVCIGEDEGANIMVTAHFKNLGVKRLISRSINPLHENVLQALGVNEIVRPEEETAERWAKKLCLKGVVDSFELNKNFSIVEIVVPEKYVGKTIEEVKFREYHNVLILTIIRDTQEKSFLGKSKIVPNVQGIPEPTTMLQRDDIIVIYGANEDLQKFAKGKLE</sequence>
<name>A0A4R3VVN3_9SPHI</name>
<dbReference type="SUPFAM" id="SSF51735">
    <property type="entry name" value="NAD(P)-binding Rossmann-fold domains"/>
    <property type="match status" value="1"/>
</dbReference>